<dbReference type="PANTHER" id="PTHR30290">
    <property type="entry name" value="PERIPLASMIC BINDING COMPONENT OF ABC TRANSPORTER"/>
    <property type="match status" value="1"/>
</dbReference>
<keyword evidence="4" id="KW-1185">Reference proteome</keyword>
<dbReference type="SUPFAM" id="SSF53850">
    <property type="entry name" value="Periplasmic binding protein-like II"/>
    <property type="match status" value="1"/>
</dbReference>
<dbReference type="PROSITE" id="PS51257">
    <property type="entry name" value="PROKAR_LIPOPROTEIN"/>
    <property type="match status" value="1"/>
</dbReference>
<dbReference type="InterPro" id="IPR000914">
    <property type="entry name" value="SBP_5_dom"/>
</dbReference>
<reference evidence="4" key="1">
    <citation type="journal article" date="2019" name="Int. J. Syst. Evol. Microbiol.">
        <title>The Global Catalogue of Microorganisms (GCM) 10K type strain sequencing project: providing services to taxonomists for standard genome sequencing and annotation.</title>
        <authorList>
            <consortium name="The Broad Institute Genomics Platform"/>
            <consortium name="The Broad Institute Genome Sequencing Center for Infectious Disease"/>
            <person name="Wu L."/>
            <person name="Ma J."/>
        </authorList>
    </citation>
    <scope>NUCLEOTIDE SEQUENCE [LARGE SCALE GENOMIC DNA]</scope>
    <source>
        <strain evidence="4">CGMCC 1.3240</strain>
    </source>
</reference>
<dbReference type="Gene3D" id="3.40.190.10">
    <property type="entry name" value="Periplasmic binding protein-like II"/>
    <property type="match status" value="1"/>
</dbReference>
<name>A0ABW0VWV0_9BACL</name>
<sequence length="522" mass="58263">MKLREYPNKRVLISVALAVMITLLLSGCGDETAPAANVQETSAEAVGGVLKVGIITDFGTLDPARSTRLIDEELYNNIYDPMVKLTPDGKFLPGLSTEWTISDDGKTYTFKLREGVKFHDGTDFNAQAVIDNWNWIMDPANASPRSSDLVLVQELSSPDPYTLVVKLKTPFTPFIATITGRTGLIASPTARKKYGDQYEMNPVGTGPFQFVEWNKNDHLTIRKNPDYWEKDQPKLDEVEFMPIVNQSQKLNALLAGQVDLVDSIPFQDIPKVENTPNLKLGTLTSFGYSRLSFNLQKPPFDNVNNRRAVNYAINRDEINQLIYFGKFVPGYSFFSPAGFANDPSIKIDYSLELAKEELVKAGNPDGFTFTLLSANDPQTLQLSQLFQSQLAKAGIKMNIEALDSTAITEKRNSGDWQTTGGGWSGMIDPDQNSYAFIVTDAPFNYGKYSNLEVDKLMQQARESSSTEERKKIYSQVSSILLEEVPGVFTGYQPVVDVWTDKVQGFEVYPDQLLRLHKTTVSK</sequence>
<dbReference type="RefSeq" id="WP_379188915.1">
    <property type="nucleotide sequence ID" value="NZ_JBHSOW010000049.1"/>
</dbReference>
<organism evidence="3 4">
    <name type="scientific">Paenibacillus solisilvae</name>
    <dbReference type="NCBI Taxonomy" id="2486751"/>
    <lineage>
        <taxon>Bacteria</taxon>
        <taxon>Bacillati</taxon>
        <taxon>Bacillota</taxon>
        <taxon>Bacilli</taxon>
        <taxon>Bacillales</taxon>
        <taxon>Paenibacillaceae</taxon>
        <taxon>Paenibacillus</taxon>
    </lineage>
</organism>
<evidence type="ECO:0000313" key="3">
    <source>
        <dbReference type="EMBL" id="MFC5650361.1"/>
    </source>
</evidence>
<gene>
    <name evidence="3" type="ORF">ACFPYJ_14720</name>
</gene>
<dbReference type="Proteomes" id="UP001596047">
    <property type="component" value="Unassembled WGS sequence"/>
</dbReference>
<dbReference type="InterPro" id="IPR039424">
    <property type="entry name" value="SBP_5"/>
</dbReference>
<dbReference type="Gene3D" id="3.90.76.10">
    <property type="entry name" value="Dipeptide-binding Protein, Domain 1"/>
    <property type="match status" value="1"/>
</dbReference>
<feature type="domain" description="Solute-binding protein family 5" evidence="2">
    <location>
        <begin position="91"/>
        <end position="440"/>
    </location>
</feature>
<dbReference type="Gene3D" id="3.10.105.10">
    <property type="entry name" value="Dipeptide-binding Protein, Domain 3"/>
    <property type="match status" value="1"/>
</dbReference>
<keyword evidence="1" id="KW-0732">Signal</keyword>
<proteinExistence type="predicted"/>
<dbReference type="EMBL" id="JBHSOW010000049">
    <property type="protein sequence ID" value="MFC5650361.1"/>
    <property type="molecule type" value="Genomic_DNA"/>
</dbReference>
<dbReference type="InterPro" id="IPR030678">
    <property type="entry name" value="Peptide/Ni-bd"/>
</dbReference>
<dbReference type="PIRSF" id="PIRSF002741">
    <property type="entry name" value="MppA"/>
    <property type="match status" value="1"/>
</dbReference>
<dbReference type="Pfam" id="PF00496">
    <property type="entry name" value="SBP_bac_5"/>
    <property type="match status" value="1"/>
</dbReference>
<protein>
    <submittedName>
        <fullName evidence="3">ABC transporter substrate-binding protein</fullName>
    </submittedName>
</protein>
<accession>A0ABW0VWV0</accession>
<evidence type="ECO:0000259" key="2">
    <source>
        <dbReference type="Pfam" id="PF00496"/>
    </source>
</evidence>
<evidence type="ECO:0000313" key="4">
    <source>
        <dbReference type="Proteomes" id="UP001596047"/>
    </source>
</evidence>
<evidence type="ECO:0000256" key="1">
    <source>
        <dbReference type="ARBA" id="ARBA00022729"/>
    </source>
</evidence>
<dbReference type="PANTHER" id="PTHR30290:SF38">
    <property type="entry name" value="D,D-DIPEPTIDE-BINDING PERIPLASMIC PROTEIN DDPA-RELATED"/>
    <property type="match status" value="1"/>
</dbReference>
<comment type="caution">
    <text evidence="3">The sequence shown here is derived from an EMBL/GenBank/DDBJ whole genome shotgun (WGS) entry which is preliminary data.</text>
</comment>